<sequence>MESWETGLTFRKVFDKGASCPQTCSTCTALSKIKTSAGLQLGDRNYNNLRYADDSALMADSEKLQGLLSIVAEESAKLGLWINCEKTFSMVCTKKSQTPVCRLTVNGTEIKQKDSFTYLGSLISSDVRSDKDIKCRIALAKKTFMDTRSLFCARKIRLDLKKRFLKCCIWSVLMYSSESWTIIKAMEGRLEAAEMWFYRRRLRTSWKQKVTKEEVLKKMKTKRLLIDTIKKRQWIFIGHLLREDQGMERHIIETELGGKRAKGRQRMKMLDWMKNRLSVQKEQDLGEIRTLLRSRRSSLLLALCLGSLVALLLPGPSSNVAEVAREADGGVAVPGLADVERAGLPWWDGGECRCKDTRCQPPPTPTLPRKKLGGTCGLRAWRAGRGQKVISFALYGNNSIYFEGLRRNINRTRLVYPGWSVWLYTDPRGQHDFLCPLLRDYPYLYVCDVTNLPTLGNRTDMRRMLWRALPIGDPNVDVVLSRDTDAKVM</sequence>
<keyword evidence="1" id="KW-0548">Nucleotidyltransferase</keyword>
<proteinExistence type="predicted"/>
<keyword evidence="1" id="KW-0808">Transferase</keyword>
<keyword evidence="1" id="KW-0540">Nuclease</keyword>
<dbReference type="GO" id="GO:0004519">
    <property type="term" value="F:endonuclease activity"/>
    <property type="evidence" value="ECO:0007669"/>
    <property type="project" value="UniProtKB-KW"/>
</dbReference>
<keyword evidence="1" id="KW-0255">Endonuclease</keyword>
<organism evidence="1 2">
    <name type="scientific">Penaeus vannamei</name>
    <name type="common">Whiteleg shrimp</name>
    <name type="synonym">Litopenaeus vannamei</name>
    <dbReference type="NCBI Taxonomy" id="6689"/>
    <lineage>
        <taxon>Eukaryota</taxon>
        <taxon>Metazoa</taxon>
        <taxon>Ecdysozoa</taxon>
        <taxon>Arthropoda</taxon>
        <taxon>Crustacea</taxon>
        <taxon>Multicrustacea</taxon>
        <taxon>Malacostraca</taxon>
        <taxon>Eumalacostraca</taxon>
        <taxon>Eucarida</taxon>
        <taxon>Decapoda</taxon>
        <taxon>Dendrobranchiata</taxon>
        <taxon>Penaeoidea</taxon>
        <taxon>Penaeidae</taxon>
        <taxon>Penaeus</taxon>
    </lineage>
</organism>
<dbReference type="OrthoDB" id="6369675at2759"/>
<reference evidence="1 2" key="1">
    <citation type="submission" date="2018-04" db="EMBL/GenBank/DDBJ databases">
        <authorList>
            <person name="Zhang X."/>
            <person name="Yuan J."/>
            <person name="Li F."/>
            <person name="Xiang J."/>
        </authorList>
    </citation>
    <scope>NUCLEOTIDE SEQUENCE [LARGE SCALE GENOMIC DNA]</scope>
    <source>
        <tissue evidence="1">Muscle</tissue>
    </source>
</reference>
<keyword evidence="1" id="KW-0378">Hydrolase</keyword>
<protein>
    <submittedName>
        <fullName evidence="1">Endonuclease-reverse transcriptase</fullName>
    </submittedName>
</protein>
<gene>
    <name evidence="1" type="ORF">C7M84_021625</name>
</gene>
<name>A0A423S988_PENVA</name>
<evidence type="ECO:0000313" key="1">
    <source>
        <dbReference type="EMBL" id="ROT60779.1"/>
    </source>
</evidence>
<comment type="caution">
    <text evidence="1">The sequence shown here is derived from an EMBL/GenBank/DDBJ whole genome shotgun (WGS) entry which is preliminary data.</text>
</comment>
<dbReference type="EMBL" id="QCYY01004562">
    <property type="protein sequence ID" value="ROT60779.1"/>
    <property type="molecule type" value="Genomic_DNA"/>
</dbReference>
<dbReference type="AlphaFoldDB" id="A0A423S988"/>
<dbReference type="PANTHER" id="PTHR47027">
    <property type="entry name" value="REVERSE TRANSCRIPTASE DOMAIN-CONTAINING PROTEIN"/>
    <property type="match status" value="1"/>
</dbReference>
<keyword evidence="2" id="KW-1185">Reference proteome</keyword>
<evidence type="ECO:0000313" key="2">
    <source>
        <dbReference type="Proteomes" id="UP000283509"/>
    </source>
</evidence>
<dbReference type="PANTHER" id="PTHR47027:SF20">
    <property type="entry name" value="REVERSE TRANSCRIPTASE-LIKE PROTEIN WITH RNA-DIRECTED DNA POLYMERASE DOMAIN"/>
    <property type="match status" value="1"/>
</dbReference>
<reference evidence="1 2" key="2">
    <citation type="submission" date="2019-01" db="EMBL/GenBank/DDBJ databases">
        <title>The decoding of complex shrimp genome reveals the adaptation for benthos swimmer, frequently molting mechanism and breeding impact on genome.</title>
        <authorList>
            <person name="Sun Y."/>
            <person name="Gao Y."/>
            <person name="Yu Y."/>
        </authorList>
    </citation>
    <scope>NUCLEOTIDE SEQUENCE [LARGE SCALE GENOMIC DNA]</scope>
    <source>
        <tissue evidence="1">Muscle</tissue>
    </source>
</reference>
<keyword evidence="1" id="KW-0695">RNA-directed DNA polymerase</keyword>
<accession>A0A423S988</accession>
<dbReference type="STRING" id="6689.A0A423S988"/>
<dbReference type="Proteomes" id="UP000283509">
    <property type="component" value="Unassembled WGS sequence"/>
</dbReference>
<dbReference type="GO" id="GO:0003964">
    <property type="term" value="F:RNA-directed DNA polymerase activity"/>
    <property type="evidence" value="ECO:0007669"/>
    <property type="project" value="UniProtKB-KW"/>
</dbReference>